<evidence type="ECO:0000256" key="8">
    <source>
        <dbReference type="SAM" id="MobiDB-lite"/>
    </source>
</evidence>
<dbReference type="PANTHER" id="PTHR19136:SF81">
    <property type="entry name" value="MOLYBDENUM COFACTOR GUANYLYLTRANSFERASE"/>
    <property type="match status" value="1"/>
</dbReference>
<dbReference type="SUPFAM" id="SSF53448">
    <property type="entry name" value="Nucleotide-diphospho-sugar transferases"/>
    <property type="match status" value="1"/>
</dbReference>
<evidence type="ECO:0000256" key="7">
    <source>
        <dbReference type="ARBA" id="ARBA00023150"/>
    </source>
</evidence>
<dbReference type="GO" id="GO:0016779">
    <property type="term" value="F:nucleotidyltransferase activity"/>
    <property type="evidence" value="ECO:0007669"/>
    <property type="project" value="UniProtKB-ARBA"/>
</dbReference>
<keyword evidence="5" id="KW-0460">Magnesium</keyword>
<dbReference type="InterPro" id="IPR029044">
    <property type="entry name" value="Nucleotide-diphossugar_trans"/>
</dbReference>
<evidence type="ECO:0000256" key="5">
    <source>
        <dbReference type="ARBA" id="ARBA00022842"/>
    </source>
</evidence>
<evidence type="ECO:0000256" key="4">
    <source>
        <dbReference type="ARBA" id="ARBA00022741"/>
    </source>
</evidence>
<keyword evidence="6" id="KW-0342">GTP-binding</keyword>
<dbReference type="Pfam" id="PF12804">
    <property type="entry name" value="NTP_transf_3"/>
    <property type="match status" value="1"/>
</dbReference>
<keyword evidence="7" id="KW-0501">Molybdenum cofactor biosynthesis</keyword>
<dbReference type="AlphaFoldDB" id="A0A543NI46"/>
<keyword evidence="11" id="KW-1185">Reference proteome</keyword>
<dbReference type="EMBL" id="VFQC01000001">
    <property type="protein sequence ID" value="TQN31512.1"/>
    <property type="molecule type" value="Genomic_DNA"/>
</dbReference>
<dbReference type="PANTHER" id="PTHR19136">
    <property type="entry name" value="MOLYBDENUM COFACTOR GUANYLYLTRANSFERASE"/>
    <property type="match status" value="1"/>
</dbReference>
<evidence type="ECO:0000256" key="1">
    <source>
        <dbReference type="ARBA" id="ARBA00022490"/>
    </source>
</evidence>
<evidence type="ECO:0000256" key="3">
    <source>
        <dbReference type="ARBA" id="ARBA00022723"/>
    </source>
</evidence>
<evidence type="ECO:0000259" key="9">
    <source>
        <dbReference type="Pfam" id="PF12804"/>
    </source>
</evidence>
<feature type="compositionally biased region" description="Basic and acidic residues" evidence="8">
    <location>
        <begin position="184"/>
        <end position="202"/>
    </location>
</feature>
<reference evidence="10 11" key="1">
    <citation type="submission" date="2019-06" db="EMBL/GenBank/DDBJ databases">
        <title>Sequencing the genomes of 1000 actinobacteria strains.</title>
        <authorList>
            <person name="Klenk H.-P."/>
        </authorList>
    </citation>
    <scope>NUCLEOTIDE SEQUENCE [LARGE SCALE GENOMIC DNA]</scope>
    <source>
        <strain evidence="10 11">DSM 45015</strain>
    </source>
</reference>
<dbReference type="InterPro" id="IPR025877">
    <property type="entry name" value="MobA-like_NTP_Trfase"/>
</dbReference>
<accession>A0A543NI46</accession>
<organism evidence="10 11">
    <name type="scientific">Haloactinospora alba</name>
    <dbReference type="NCBI Taxonomy" id="405555"/>
    <lineage>
        <taxon>Bacteria</taxon>
        <taxon>Bacillati</taxon>
        <taxon>Actinomycetota</taxon>
        <taxon>Actinomycetes</taxon>
        <taxon>Streptosporangiales</taxon>
        <taxon>Nocardiopsidaceae</taxon>
        <taxon>Haloactinospora</taxon>
    </lineage>
</organism>
<name>A0A543NI46_9ACTN</name>
<proteinExistence type="predicted"/>
<dbReference type="RefSeq" id="WP_394344480.1">
    <property type="nucleotide sequence ID" value="NZ_VFQC01000001.1"/>
</dbReference>
<dbReference type="Gene3D" id="3.90.550.10">
    <property type="entry name" value="Spore Coat Polysaccharide Biosynthesis Protein SpsA, Chain A"/>
    <property type="match status" value="1"/>
</dbReference>
<dbReference type="GO" id="GO:0006777">
    <property type="term" value="P:Mo-molybdopterin cofactor biosynthetic process"/>
    <property type="evidence" value="ECO:0007669"/>
    <property type="project" value="UniProtKB-KW"/>
</dbReference>
<sequence length="202" mass="21278">MQEHMVDPYDTVILAGGEAARMGSVDKPALEVADRTLLERVADAAAGTTRTIVVGPPRDRPAARYVREEPSGGGPVPALRAGLAHVTAPWVTLLAGDLPFLGSAHVAALRRVAGGRAGAVLLDGRGKRQWLVSVWHAATLRAALGSYSGNSLHGLLMPLDAATLSLPETEIWAAFDCDTPEELAEARRHGASQSERRRGDGP</sequence>
<keyword evidence="2" id="KW-0808">Transferase</keyword>
<evidence type="ECO:0000256" key="6">
    <source>
        <dbReference type="ARBA" id="ARBA00023134"/>
    </source>
</evidence>
<gene>
    <name evidence="10" type="ORF">FHX37_1419</name>
</gene>
<keyword evidence="3" id="KW-0479">Metal-binding</keyword>
<dbReference type="CDD" id="cd02503">
    <property type="entry name" value="MobA"/>
    <property type="match status" value="1"/>
</dbReference>
<dbReference type="GO" id="GO:0046872">
    <property type="term" value="F:metal ion binding"/>
    <property type="evidence" value="ECO:0007669"/>
    <property type="project" value="UniProtKB-KW"/>
</dbReference>
<evidence type="ECO:0000313" key="10">
    <source>
        <dbReference type="EMBL" id="TQN31512.1"/>
    </source>
</evidence>
<feature type="region of interest" description="Disordered" evidence="8">
    <location>
        <begin position="183"/>
        <end position="202"/>
    </location>
</feature>
<feature type="domain" description="MobA-like NTP transferase" evidence="9">
    <location>
        <begin position="12"/>
        <end position="149"/>
    </location>
</feature>
<evidence type="ECO:0000313" key="11">
    <source>
        <dbReference type="Proteomes" id="UP000317422"/>
    </source>
</evidence>
<keyword evidence="1" id="KW-0963">Cytoplasm</keyword>
<keyword evidence="4" id="KW-0547">Nucleotide-binding</keyword>
<comment type="caution">
    <text evidence="10">The sequence shown here is derived from an EMBL/GenBank/DDBJ whole genome shotgun (WGS) entry which is preliminary data.</text>
</comment>
<evidence type="ECO:0000256" key="2">
    <source>
        <dbReference type="ARBA" id="ARBA00022679"/>
    </source>
</evidence>
<dbReference type="Proteomes" id="UP000317422">
    <property type="component" value="Unassembled WGS sequence"/>
</dbReference>
<dbReference type="InterPro" id="IPR013482">
    <property type="entry name" value="Molybde_CF_guanTrfase"/>
</dbReference>
<protein>
    <submittedName>
        <fullName evidence="10">Molybdopterin-guanine dinucleotide biosynthesis protein A</fullName>
    </submittedName>
</protein>
<dbReference type="GO" id="GO:0005525">
    <property type="term" value="F:GTP binding"/>
    <property type="evidence" value="ECO:0007669"/>
    <property type="project" value="UniProtKB-KW"/>
</dbReference>